<keyword evidence="5" id="KW-0150">Chloroplast</keyword>
<organism evidence="5">
    <name type="scientific">Sphaeropteris brunoniana</name>
    <dbReference type="NCBI Taxonomy" id="204593"/>
    <lineage>
        <taxon>Eukaryota</taxon>
        <taxon>Viridiplantae</taxon>
        <taxon>Streptophyta</taxon>
        <taxon>Embryophyta</taxon>
        <taxon>Tracheophyta</taxon>
        <taxon>Polypodiopsida</taxon>
        <taxon>Polypodiidae</taxon>
        <taxon>Cyatheales</taxon>
        <taxon>Cyatheaceae</taxon>
        <taxon>Sphaeropteris</taxon>
    </lineage>
</organism>
<geneLocation type="chloroplast" evidence="5"/>
<dbReference type="EMBL" id="MT543220">
    <property type="protein sequence ID" value="QOH97741.1"/>
    <property type="molecule type" value="Genomic_DNA"/>
</dbReference>
<dbReference type="HAMAP" id="MF_00385">
    <property type="entry name" value="Ribosomal_bS16"/>
    <property type="match status" value="1"/>
</dbReference>
<dbReference type="Gene3D" id="3.30.1320.10">
    <property type="match status" value="1"/>
</dbReference>
<dbReference type="GO" id="GO:0009507">
    <property type="term" value="C:chloroplast"/>
    <property type="evidence" value="ECO:0007669"/>
    <property type="project" value="UniProtKB-SubCell"/>
</dbReference>
<dbReference type="GO" id="GO:0032543">
    <property type="term" value="P:mitochondrial translation"/>
    <property type="evidence" value="ECO:0007669"/>
    <property type="project" value="TreeGrafter"/>
</dbReference>
<name>A0A7L8XKM3_9MONI</name>
<proteinExistence type="inferred from homology"/>
<keyword evidence="2 4" id="KW-0689">Ribosomal protein</keyword>
<dbReference type="PANTHER" id="PTHR12919:SF20">
    <property type="entry name" value="SMALL RIBOSOMAL SUBUNIT PROTEIN BS16M"/>
    <property type="match status" value="1"/>
</dbReference>
<evidence type="ECO:0000256" key="1">
    <source>
        <dbReference type="ARBA" id="ARBA00006668"/>
    </source>
</evidence>
<keyword evidence="5" id="KW-0934">Plastid</keyword>
<dbReference type="SUPFAM" id="SSF54565">
    <property type="entry name" value="Ribosomal protein S16"/>
    <property type="match status" value="1"/>
</dbReference>
<dbReference type="InterPro" id="IPR000307">
    <property type="entry name" value="Ribosomal_bS16"/>
</dbReference>
<protein>
    <recommendedName>
        <fullName evidence="4">Small ribosomal subunit protein bS16c</fullName>
    </recommendedName>
</protein>
<dbReference type="RefSeq" id="YP_009948561.1">
    <property type="nucleotide sequence ID" value="NC_051561.1"/>
</dbReference>
<dbReference type="GO" id="GO:0003735">
    <property type="term" value="F:structural constituent of ribosome"/>
    <property type="evidence" value="ECO:0007669"/>
    <property type="project" value="InterPro"/>
</dbReference>
<dbReference type="Pfam" id="PF00886">
    <property type="entry name" value="Ribosomal_S16"/>
    <property type="match status" value="1"/>
</dbReference>
<dbReference type="NCBIfam" id="TIGR00002">
    <property type="entry name" value="S16"/>
    <property type="match status" value="1"/>
</dbReference>
<evidence type="ECO:0000256" key="3">
    <source>
        <dbReference type="ARBA" id="ARBA00023274"/>
    </source>
</evidence>
<keyword evidence="3 4" id="KW-0687">Ribonucleoprotein</keyword>
<dbReference type="PANTHER" id="PTHR12919">
    <property type="entry name" value="30S RIBOSOMAL PROTEIN S16"/>
    <property type="match status" value="1"/>
</dbReference>
<comment type="subcellular location">
    <subcellularLocation>
        <location evidence="4">Plastid</location>
        <location evidence="4">Chloroplast</location>
    </subcellularLocation>
</comment>
<gene>
    <name evidence="4 5" type="primary">rps16</name>
</gene>
<reference evidence="5" key="1">
    <citation type="journal article" date="2020" name="Mitochondrial DNA Part B Resour">
        <title>Complete chloroplast genome of Sphaeropteris brunoniana (Cyatheaceae).</title>
        <authorList>
            <person name="Zhu M."/>
            <person name="Zhao G."/>
            <person name="Ping J."/>
            <person name="Liang Y."/>
            <person name="Feng P."/>
            <person name="Su Y."/>
            <person name="Wang T."/>
        </authorList>
    </citation>
    <scope>NUCLEOTIDE SEQUENCE</scope>
</reference>
<evidence type="ECO:0000256" key="2">
    <source>
        <dbReference type="ARBA" id="ARBA00022980"/>
    </source>
</evidence>
<dbReference type="GO" id="GO:0015935">
    <property type="term" value="C:small ribosomal subunit"/>
    <property type="evidence" value="ECO:0007669"/>
    <property type="project" value="TreeGrafter"/>
</dbReference>
<evidence type="ECO:0000256" key="4">
    <source>
        <dbReference type="HAMAP-Rule" id="MF_00385"/>
    </source>
</evidence>
<dbReference type="GO" id="GO:0005739">
    <property type="term" value="C:mitochondrion"/>
    <property type="evidence" value="ECO:0007669"/>
    <property type="project" value="GOC"/>
</dbReference>
<dbReference type="InterPro" id="IPR023803">
    <property type="entry name" value="Ribosomal_bS16_dom_sf"/>
</dbReference>
<dbReference type="GeneID" id="60241927"/>
<sequence length="84" mass="9621">MVKLRSKRHGGKQRITYRIIAIHAQSRREGKAIKEVGFHDPRKEQTQLDVSAIASFLERGAQTTETVRDISKRAKVPEQVKIKL</sequence>
<comment type="similarity">
    <text evidence="1 4">Belongs to the bacterial ribosomal protein bS16 family.</text>
</comment>
<dbReference type="AlphaFoldDB" id="A0A7L8XKM3"/>
<evidence type="ECO:0000313" key="5">
    <source>
        <dbReference type="EMBL" id="QOH97741.1"/>
    </source>
</evidence>
<accession>A0A7L8XKM3</accession>